<protein>
    <submittedName>
        <fullName evidence="1">Uncharacterized protein</fullName>
    </submittedName>
</protein>
<comment type="caution">
    <text evidence="1">The sequence shown here is derived from an EMBL/GenBank/DDBJ whole genome shotgun (WGS) entry which is preliminary data.</text>
</comment>
<organism evidence="1 2">
    <name type="scientific">Blepharisma stoltei</name>
    <dbReference type="NCBI Taxonomy" id="1481888"/>
    <lineage>
        <taxon>Eukaryota</taxon>
        <taxon>Sar</taxon>
        <taxon>Alveolata</taxon>
        <taxon>Ciliophora</taxon>
        <taxon>Postciliodesmatophora</taxon>
        <taxon>Heterotrichea</taxon>
        <taxon>Heterotrichida</taxon>
        <taxon>Blepharismidae</taxon>
        <taxon>Blepharisma</taxon>
    </lineage>
</organism>
<dbReference type="EMBL" id="CAJZBQ010000020">
    <property type="protein sequence ID" value="CAG9318132.1"/>
    <property type="molecule type" value="Genomic_DNA"/>
</dbReference>
<dbReference type="AlphaFoldDB" id="A0AAU9J2G1"/>
<keyword evidence="2" id="KW-1185">Reference proteome</keyword>
<accession>A0AAU9J2G1</accession>
<proteinExistence type="predicted"/>
<sequence length="96" mass="11566">MELRRLNRLSIMIVNWNHHATSRRLQTCLALRLKWKIDSWHLGTGLELKVKCLSRNYCINFTNQYKFIRHMVSSPEFRFSGKLRKMSTRSWEVPSI</sequence>
<evidence type="ECO:0000313" key="2">
    <source>
        <dbReference type="Proteomes" id="UP001162131"/>
    </source>
</evidence>
<reference evidence="1" key="1">
    <citation type="submission" date="2021-09" db="EMBL/GenBank/DDBJ databases">
        <authorList>
            <consortium name="AG Swart"/>
            <person name="Singh M."/>
            <person name="Singh A."/>
            <person name="Seah K."/>
            <person name="Emmerich C."/>
        </authorList>
    </citation>
    <scope>NUCLEOTIDE SEQUENCE</scope>
    <source>
        <strain evidence="1">ATCC30299</strain>
    </source>
</reference>
<name>A0AAU9J2G1_9CILI</name>
<gene>
    <name evidence="1" type="ORF">BSTOLATCC_MIC20615</name>
</gene>
<evidence type="ECO:0000313" key="1">
    <source>
        <dbReference type="EMBL" id="CAG9318132.1"/>
    </source>
</evidence>
<dbReference type="Proteomes" id="UP001162131">
    <property type="component" value="Unassembled WGS sequence"/>
</dbReference>